<reference evidence="5 6" key="1">
    <citation type="submission" date="2019-09" db="EMBL/GenBank/DDBJ databases">
        <authorList>
            <consortium name="DOE Joint Genome Institute"/>
            <person name="Mondo S.J."/>
            <person name="Navarro-Mendoza M.I."/>
            <person name="Perez-Arques C."/>
            <person name="Panchal S."/>
            <person name="Nicolas F.E."/>
            <person name="Ganguly P."/>
            <person name="Pangilinan J."/>
            <person name="Grigoriev I."/>
            <person name="Heitman J."/>
            <person name="Sanya K."/>
            <person name="Garre V."/>
        </authorList>
    </citation>
    <scope>NUCLEOTIDE SEQUENCE [LARGE SCALE GENOMIC DNA]</scope>
    <source>
        <strain evidence="5 6">MU402</strain>
    </source>
</reference>
<gene>
    <name evidence="5" type="ORF">FB192DRAFT_1457292</name>
</gene>
<dbReference type="Pfam" id="PF00201">
    <property type="entry name" value="UDPGT"/>
    <property type="match status" value="1"/>
</dbReference>
<evidence type="ECO:0000313" key="5">
    <source>
        <dbReference type="EMBL" id="KAF1804170.1"/>
    </source>
</evidence>
<dbReference type="PROSITE" id="PS00375">
    <property type="entry name" value="UDPGT"/>
    <property type="match status" value="1"/>
</dbReference>
<name>A0A8H4F436_MUCCL</name>
<sequence length="540" mass="61237">MKPQTLFLLSSIIGSAIATLTPSQLALEPKTIHISSTAGGISHIAWTLEIGKVLAERGHNVSFLTTEPYIKFGAPYEPYIKTISMGPHTSKIQFRDLFDTEDAFSTKVTSSYKQVIQDTYKRDYFAYKGIFSSSNASIAICDQLSLPCFDAAKELNIPMIIHMTMSLSRDTRAPFITFYHLTDQPTTLHQSFGQRFYERYILLPKFIYRYFPVAMAIKKARQEIDVEGFDPLARDSNVIKMINSFWGMESPRPVGPLVEYVGPIIGTSYDSLPSHLAEFIQQHQRVVYIAFGQMYTPSHREFQVLLTSLLEAYEHGYFDGFVWSLSKSSRQGLPKQVKTSSGKTYLVQELFDGSYTDLRFEPWSPQFAILAHDHCKLFISHGGASSIHESLYNGVPLLLHPFTSDQPANAHNIANAGVALVLNRKMHNITDTFEKLSTILLDKEGAFASNMEGMQRLVQLKSKKKHYAADIVEEVLYTVRNQSDIWHRREARENMPWIKATNWDVDLVAIVSILTVVISVCKFTLRFLKGALVSQKWKID</sequence>
<evidence type="ECO:0008006" key="7">
    <source>
        <dbReference type="Google" id="ProtNLM"/>
    </source>
</evidence>
<dbReference type="SUPFAM" id="SSF53756">
    <property type="entry name" value="UDP-Glycosyltransferase/glycogen phosphorylase"/>
    <property type="match status" value="1"/>
</dbReference>
<comment type="caution">
    <text evidence="5">The sequence shown here is derived from an EMBL/GenBank/DDBJ whole genome shotgun (WGS) entry which is preliminary data.</text>
</comment>
<dbReference type="Gene3D" id="3.40.50.2000">
    <property type="entry name" value="Glycogen Phosphorylase B"/>
    <property type="match status" value="2"/>
</dbReference>
<feature type="signal peptide" evidence="4">
    <location>
        <begin position="1"/>
        <end position="18"/>
    </location>
</feature>
<dbReference type="PANTHER" id="PTHR48043">
    <property type="entry name" value="EG:EG0003.4 PROTEIN-RELATED"/>
    <property type="match status" value="1"/>
</dbReference>
<dbReference type="GO" id="GO:0008194">
    <property type="term" value="F:UDP-glycosyltransferase activity"/>
    <property type="evidence" value="ECO:0007669"/>
    <property type="project" value="InterPro"/>
</dbReference>
<dbReference type="InterPro" id="IPR035595">
    <property type="entry name" value="UDP_glycos_trans_CS"/>
</dbReference>
<dbReference type="Proteomes" id="UP000469890">
    <property type="component" value="Unassembled WGS sequence"/>
</dbReference>
<evidence type="ECO:0000313" key="6">
    <source>
        <dbReference type="Proteomes" id="UP000469890"/>
    </source>
</evidence>
<protein>
    <recommendedName>
        <fullName evidence="7">UDP-glycosyltransferases domain-containing protein</fullName>
    </recommendedName>
</protein>
<evidence type="ECO:0000256" key="1">
    <source>
        <dbReference type="ARBA" id="ARBA00022676"/>
    </source>
</evidence>
<proteinExistence type="inferred from homology"/>
<organism evidence="5 6">
    <name type="scientific">Mucor circinelloides f. lusitanicus</name>
    <name type="common">Mucor racemosus var. lusitanicus</name>
    <dbReference type="NCBI Taxonomy" id="29924"/>
    <lineage>
        <taxon>Eukaryota</taxon>
        <taxon>Fungi</taxon>
        <taxon>Fungi incertae sedis</taxon>
        <taxon>Mucoromycota</taxon>
        <taxon>Mucoromycotina</taxon>
        <taxon>Mucoromycetes</taxon>
        <taxon>Mucorales</taxon>
        <taxon>Mucorineae</taxon>
        <taxon>Mucoraceae</taxon>
        <taxon>Mucor</taxon>
    </lineage>
</organism>
<dbReference type="InterPro" id="IPR002213">
    <property type="entry name" value="UDP_glucos_trans"/>
</dbReference>
<dbReference type="PANTHER" id="PTHR48043:SF145">
    <property type="entry name" value="FI06409P-RELATED"/>
    <property type="match status" value="1"/>
</dbReference>
<evidence type="ECO:0000256" key="3">
    <source>
        <dbReference type="RuleBase" id="RU003718"/>
    </source>
</evidence>
<feature type="chain" id="PRO_5034067392" description="UDP-glycosyltransferases domain-containing protein" evidence="4">
    <location>
        <begin position="19"/>
        <end position="540"/>
    </location>
</feature>
<dbReference type="EMBL" id="JAAECE010000003">
    <property type="protein sequence ID" value="KAF1804170.1"/>
    <property type="molecule type" value="Genomic_DNA"/>
</dbReference>
<evidence type="ECO:0000256" key="2">
    <source>
        <dbReference type="ARBA" id="ARBA00022679"/>
    </source>
</evidence>
<dbReference type="CDD" id="cd03784">
    <property type="entry name" value="GT1_Gtf-like"/>
    <property type="match status" value="1"/>
</dbReference>
<keyword evidence="2 3" id="KW-0808">Transferase</keyword>
<accession>A0A8H4F436</accession>
<evidence type="ECO:0000256" key="4">
    <source>
        <dbReference type="SAM" id="SignalP"/>
    </source>
</evidence>
<dbReference type="InterPro" id="IPR050271">
    <property type="entry name" value="UDP-glycosyltransferase"/>
</dbReference>
<comment type="similarity">
    <text evidence="3">Belongs to the UDP-glycosyltransferase family.</text>
</comment>
<dbReference type="AlphaFoldDB" id="A0A8H4F436"/>
<keyword evidence="1 3" id="KW-0328">Glycosyltransferase</keyword>
<keyword evidence="4" id="KW-0732">Signal</keyword>